<reference evidence="1 2" key="1">
    <citation type="submission" date="2020-05" db="EMBL/GenBank/DDBJ databases">
        <title>Identification and distribution of gene clusters putatively required for synthesis of sphingolipid metabolism inhibitors in phylogenetically diverse species of the filamentous fungus Fusarium.</title>
        <authorList>
            <person name="Kim H.-S."/>
            <person name="Busman M."/>
            <person name="Brown D.W."/>
            <person name="Divon H."/>
            <person name="Uhlig S."/>
            <person name="Proctor R.H."/>
        </authorList>
    </citation>
    <scope>NUCLEOTIDE SEQUENCE [LARGE SCALE GENOMIC DNA]</scope>
    <source>
        <strain evidence="1 2">NRRL 36939</strain>
    </source>
</reference>
<sequence length="137" mass="15838">MSELSSNHLKSALKPSLFRQKEGSRRAFVPAKAIDSICKQATIYEHLLRYYIDSDAVKFTEYVCNARKPAREIFCVLVLIDKASYIQRFWNAGVFDDDLPLRSNDQNSELWSRYLTTKRPLLSGSSLEDTDMIQMFC</sequence>
<keyword evidence="1" id="KW-0418">Kinase</keyword>
<dbReference type="Proteomes" id="UP000546213">
    <property type="component" value="Unassembled WGS sequence"/>
</dbReference>
<keyword evidence="2" id="KW-1185">Reference proteome</keyword>
<proteinExistence type="predicted"/>
<name>A0A8H5PHF0_9HYPO</name>
<protein>
    <submittedName>
        <fullName evidence="1">Serine threonine kinase</fullName>
    </submittedName>
</protein>
<dbReference type="AlphaFoldDB" id="A0A8H5PHF0"/>
<dbReference type="OrthoDB" id="10453941at2759"/>
<organism evidence="1 2">
    <name type="scientific">Fusarium pseudocircinatum</name>
    <dbReference type="NCBI Taxonomy" id="56676"/>
    <lineage>
        <taxon>Eukaryota</taxon>
        <taxon>Fungi</taxon>
        <taxon>Dikarya</taxon>
        <taxon>Ascomycota</taxon>
        <taxon>Pezizomycotina</taxon>
        <taxon>Sordariomycetes</taxon>
        <taxon>Hypocreomycetidae</taxon>
        <taxon>Hypocreales</taxon>
        <taxon>Nectriaceae</taxon>
        <taxon>Fusarium</taxon>
        <taxon>Fusarium fujikuroi species complex</taxon>
    </lineage>
</organism>
<dbReference type="GO" id="GO:0016301">
    <property type="term" value="F:kinase activity"/>
    <property type="evidence" value="ECO:0007669"/>
    <property type="project" value="UniProtKB-KW"/>
</dbReference>
<dbReference type="EMBL" id="JAAOAS010000083">
    <property type="protein sequence ID" value="KAF5596579.1"/>
    <property type="molecule type" value="Genomic_DNA"/>
</dbReference>
<comment type="caution">
    <text evidence="1">The sequence shown here is derived from an EMBL/GenBank/DDBJ whole genome shotgun (WGS) entry which is preliminary data.</text>
</comment>
<gene>
    <name evidence="1" type="ORF">FPCIR_3985</name>
</gene>
<keyword evidence="1" id="KW-0808">Transferase</keyword>
<evidence type="ECO:0000313" key="1">
    <source>
        <dbReference type="EMBL" id="KAF5596579.1"/>
    </source>
</evidence>
<evidence type="ECO:0000313" key="2">
    <source>
        <dbReference type="Proteomes" id="UP000546213"/>
    </source>
</evidence>
<accession>A0A8H5PHF0</accession>